<feature type="region of interest" description="Disordered" evidence="1">
    <location>
        <begin position="467"/>
        <end position="494"/>
    </location>
</feature>
<reference evidence="2" key="1">
    <citation type="submission" date="2023-03" db="EMBL/GenBank/DDBJ databases">
        <title>Massive genome expansion in bonnet fungi (Mycena s.s.) driven by repeated elements and novel gene families across ecological guilds.</title>
        <authorList>
            <consortium name="Lawrence Berkeley National Laboratory"/>
            <person name="Harder C.B."/>
            <person name="Miyauchi S."/>
            <person name="Viragh M."/>
            <person name="Kuo A."/>
            <person name="Thoen E."/>
            <person name="Andreopoulos B."/>
            <person name="Lu D."/>
            <person name="Skrede I."/>
            <person name="Drula E."/>
            <person name="Henrissat B."/>
            <person name="Morin E."/>
            <person name="Kohler A."/>
            <person name="Barry K."/>
            <person name="LaButti K."/>
            <person name="Morin E."/>
            <person name="Salamov A."/>
            <person name="Lipzen A."/>
            <person name="Mereny Z."/>
            <person name="Hegedus B."/>
            <person name="Baldrian P."/>
            <person name="Stursova M."/>
            <person name="Weitz H."/>
            <person name="Taylor A."/>
            <person name="Grigoriev I.V."/>
            <person name="Nagy L.G."/>
            <person name="Martin F."/>
            <person name="Kauserud H."/>
        </authorList>
    </citation>
    <scope>NUCLEOTIDE SEQUENCE</scope>
    <source>
        <strain evidence="2">CBHHK067</strain>
    </source>
</reference>
<feature type="compositionally biased region" description="Polar residues" evidence="1">
    <location>
        <begin position="478"/>
        <end position="490"/>
    </location>
</feature>
<sequence>MSSPLSSSSNVPNHKAAASTPKASAAASSSSPSLSEVVTLAPILHVVATLHGDQPHLKPEERQTTHHREAALSPRFPSVHAQQKFVDVLQALVTLCAAEPGENNIAAMVALSNQEIKLFICQNGGRPFRDIKQHLQTVWRVLHQLHALVSLPDTEPSNLVTPPRVANPSELELSRNLLTIAHLFVAKKAVHRAKKRLPLLEKLLSHVVSEPSTTDFQRRLVLLLVAIADSASEVFKKGFNNLEERQDWKEYRGHTRLLYNLTIDDTYVENMDDVEILQVIAESLGFNLKETIEKAVKVQAAALTLNRFAVSPHRGWITGLDLRVQPVPLPATTSIDVQLDEFDSWCPPTIVLGEFHSDLRKRAATSTNETITINSNIHSECELVARVIDNTTTGVLAGFDLIHYVCCSKLHCHFCHLWLENLNKVRDTNVAFDGSHGGVKPGWLPPTWETPLYGQTLAGMRSQLEQELGTQGHGRAVPSTSSDPSTSMVEPSTDVDEQRFAMKTEQLLARKLRNIHLYEY</sequence>
<proteinExistence type="predicted"/>
<dbReference type="AlphaFoldDB" id="A0AAD7GL27"/>
<dbReference type="Pfam" id="PF14441">
    <property type="entry name" value="OTT_1508_deam"/>
    <property type="match status" value="1"/>
</dbReference>
<dbReference type="EMBL" id="JARKIE010000036">
    <property type="protein sequence ID" value="KAJ7695969.1"/>
    <property type="molecule type" value="Genomic_DNA"/>
</dbReference>
<evidence type="ECO:0000256" key="1">
    <source>
        <dbReference type="SAM" id="MobiDB-lite"/>
    </source>
</evidence>
<evidence type="ECO:0000313" key="2">
    <source>
        <dbReference type="EMBL" id="KAJ7695969.1"/>
    </source>
</evidence>
<evidence type="ECO:0000313" key="3">
    <source>
        <dbReference type="Proteomes" id="UP001221757"/>
    </source>
</evidence>
<name>A0AAD7GL27_MYCRO</name>
<keyword evidence="3" id="KW-1185">Reference proteome</keyword>
<feature type="region of interest" description="Disordered" evidence="1">
    <location>
        <begin position="1"/>
        <end position="31"/>
    </location>
</feature>
<accession>A0AAD7GL27</accession>
<dbReference type="InterPro" id="IPR027796">
    <property type="entry name" value="OTT_1508_deam-like"/>
</dbReference>
<protein>
    <submittedName>
        <fullName evidence="2">Uncharacterized protein</fullName>
    </submittedName>
</protein>
<gene>
    <name evidence="2" type="ORF">B0H17DRAFT_1054393</name>
</gene>
<comment type="caution">
    <text evidence="2">The sequence shown here is derived from an EMBL/GenBank/DDBJ whole genome shotgun (WGS) entry which is preliminary data.</text>
</comment>
<dbReference type="Proteomes" id="UP001221757">
    <property type="component" value="Unassembled WGS sequence"/>
</dbReference>
<organism evidence="2 3">
    <name type="scientific">Mycena rosella</name>
    <name type="common">Pink bonnet</name>
    <name type="synonym">Agaricus rosellus</name>
    <dbReference type="NCBI Taxonomy" id="1033263"/>
    <lineage>
        <taxon>Eukaryota</taxon>
        <taxon>Fungi</taxon>
        <taxon>Dikarya</taxon>
        <taxon>Basidiomycota</taxon>
        <taxon>Agaricomycotina</taxon>
        <taxon>Agaricomycetes</taxon>
        <taxon>Agaricomycetidae</taxon>
        <taxon>Agaricales</taxon>
        <taxon>Marasmiineae</taxon>
        <taxon>Mycenaceae</taxon>
        <taxon>Mycena</taxon>
    </lineage>
</organism>